<evidence type="ECO:0000256" key="16">
    <source>
        <dbReference type="PROSITE-ProRule" id="PRU00433"/>
    </source>
</evidence>
<reference evidence="23" key="1">
    <citation type="submission" date="2021-03" db="EMBL/GenBank/DDBJ databases">
        <title>novel species isolated from a fishpond in China.</title>
        <authorList>
            <person name="Lu H."/>
            <person name="Cai Z."/>
        </authorList>
    </citation>
    <scope>NUCLEOTIDE SEQUENCE</scope>
    <source>
        <strain evidence="23">JCM 30855</strain>
    </source>
</reference>
<dbReference type="SUPFAM" id="SSF49503">
    <property type="entry name" value="Cupredoxins"/>
    <property type="match status" value="1"/>
</dbReference>
<dbReference type="EC" id="7.1.1.9" evidence="18"/>
<dbReference type="Pfam" id="PF13442">
    <property type="entry name" value="Cytochrome_CBB3"/>
    <property type="match status" value="1"/>
</dbReference>
<dbReference type="GO" id="GO:0005507">
    <property type="term" value="F:copper ion binding"/>
    <property type="evidence" value="ECO:0007669"/>
    <property type="project" value="InterPro"/>
</dbReference>
<keyword evidence="4 16" id="KW-0349">Heme</keyword>
<feature type="transmembrane region" description="Helical" evidence="19">
    <location>
        <begin position="44"/>
        <end position="65"/>
    </location>
</feature>
<dbReference type="Pfam" id="PF02790">
    <property type="entry name" value="COX2_TM"/>
    <property type="match status" value="1"/>
</dbReference>
<evidence type="ECO:0000256" key="10">
    <source>
        <dbReference type="ARBA" id="ARBA00022989"/>
    </source>
</evidence>
<protein>
    <recommendedName>
        <fullName evidence="18">Cytochrome c oxidase subunit 2</fullName>
        <ecNumber evidence="18">7.1.1.9</ecNumber>
    </recommendedName>
</protein>
<evidence type="ECO:0000256" key="17">
    <source>
        <dbReference type="RuleBase" id="RU000456"/>
    </source>
</evidence>
<evidence type="ECO:0000256" key="18">
    <source>
        <dbReference type="RuleBase" id="RU004024"/>
    </source>
</evidence>
<keyword evidence="10 19" id="KW-1133">Transmembrane helix</keyword>
<comment type="function">
    <text evidence="14 18">Subunits I and II form the functional core of the enzyme complex. Electrons originating in cytochrome c are transferred via heme a and Cu(A) to the binuclear center formed by heme a3 and Cu(B).</text>
</comment>
<dbReference type="EMBL" id="JAFKCV010000001">
    <property type="protein sequence ID" value="MBN7823609.1"/>
    <property type="molecule type" value="Genomic_DNA"/>
</dbReference>
<dbReference type="Gene3D" id="2.60.40.420">
    <property type="entry name" value="Cupredoxins - blue copper proteins"/>
    <property type="match status" value="1"/>
</dbReference>
<evidence type="ECO:0000256" key="15">
    <source>
        <dbReference type="ARBA" id="ARBA00047816"/>
    </source>
</evidence>
<keyword evidence="8" id="KW-1278">Translocase</keyword>
<dbReference type="Gene3D" id="1.10.760.10">
    <property type="entry name" value="Cytochrome c-like domain"/>
    <property type="match status" value="1"/>
</dbReference>
<evidence type="ECO:0000313" key="24">
    <source>
        <dbReference type="Proteomes" id="UP000664654"/>
    </source>
</evidence>
<dbReference type="InterPro" id="IPR008972">
    <property type="entry name" value="Cupredoxin"/>
</dbReference>
<dbReference type="InterPro" id="IPR001505">
    <property type="entry name" value="Copper_CuA"/>
</dbReference>
<accession>A0A939DJ12</accession>
<feature type="transmembrane region" description="Helical" evidence="19">
    <location>
        <begin position="86"/>
        <end position="108"/>
    </location>
</feature>
<dbReference type="InterPro" id="IPR014222">
    <property type="entry name" value="Cyt_c_oxidase_su2"/>
</dbReference>
<evidence type="ECO:0000256" key="5">
    <source>
        <dbReference type="ARBA" id="ARBA00022660"/>
    </source>
</evidence>
<evidence type="ECO:0000256" key="14">
    <source>
        <dbReference type="ARBA" id="ARBA00024688"/>
    </source>
</evidence>
<evidence type="ECO:0000256" key="19">
    <source>
        <dbReference type="SAM" id="Phobius"/>
    </source>
</evidence>
<evidence type="ECO:0000256" key="6">
    <source>
        <dbReference type="ARBA" id="ARBA00022692"/>
    </source>
</evidence>
<comment type="caution">
    <text evidence="23">The sequence shown here is derived from an EMBL/GenBank/DDBJ whole genome shotgun (WGS) entry which is preliminary data.</text>
</comment>
<comment type="subcellular location">
    <subcellularLocation>
        <location evidence="17">Cell membrane</location>
        <topology evidence="17">Multi-pass membrane protein</topology>
    </subcellularLocation>
    <subcellularLocation>
        <location evidence="1">Membrane</location>
        <topology evidence="1">Multi-pass membrane protein</topology>
    </subcellularLocation>
</comment>
<dbReference type="NCBIfam" id="TIGR02866">
    <property type="entry name" value="CoxB"/>
    <property type="match status" value="1"/>
</dbReference>
<dbReference type="GO" id="GO:0020037">
    <property type="term" value="F:heme binding"/>
    <property type="evidence" value="ECO:0007669"/>
    <property type="project" value="InterPro"/>
</dbReference>
<dbReference type="PROSITE" id="PS00078">
    <property type="entry name" value="COX2"/>
    <property type="match status" value="1"/>
</dbReference>
<evidence type="ECO:0000259" key="20">
    <source>
        <dbReference type="PROSITE" id="PS50857"/>
    </source>
</evidence>
<name>A0A939DJ12_9ALTE</name>
<evidence type="ECO:0000256" key="11">
    <source>
        <dbReference type="ARBA" id="ARBA00023004"/>
    </source>
</evidence>
<dbReference type="PANTHER" id="PTHR22888">
    <property type="entry name" value="CYTOCHROME C OXIDASE, SUBUNIT II"/>
    <property type="match status" value="1"/>
</dbReference>
<keyword evidence="13 19" id="KW-0472">Membrane</keyword>
<keyword evidence="12 18" id="KW-0186">Copper</keyword>
<comment type="similarity">
    <text evidence="2 17">Belongs to the cytochrome c oxidase subunit 2 family.</text>
</comment>
<keyword evidence="5 17" id="KW-0679">Respiratory chain</keyword>
<dbReference type="PROSITE" id="PS51007">
    <property type="entry name" value="CYTC"/>
    <property type="match status" value="1"/>
</dbReference>
<dbReference type="InterPro" id="IPR036257">
    <property type="entry name" value="Cyt_c_oxidase_su2_TM_sf"/>
</dbReference>
<feature type="domain" description="Cytochrome c" evidence="22">
    <location>
        <begin position="276"/>
        <end position="356"/>
    </location>
</feature>
<dbReference type="InterPro" id="IPR045187">
    <property type="entry name" value="CcO_II"/>
</dbReference>
<dbReference type="Pfam" id="PF00116">
    <property type="entry name" value="COX2"/>
    <property type="match status" value="1"/>
</dbReference>
<proteinExistence type="inferred from homology"/>
<sequence>MGRGVITALFATLLTSGVVAEPSQLNLRRGVTDISAQVYDLHMTIFYICVVIGIVVFGAMLYAMVFHRKSRGVKPANFHESVRVEVAWTVVPFIILIGMAIPAASTLIDMEDASQADVTVLVTGSQWKWHYKYMDRDVEYYSVLATQPEQIANKFNKGENYLLEVDRPLVIPTDKKVRFLVTSDDVIHSWWVPDFAVKKDANPGFINEAWAKVNEPGIYRGQCAELCGKDHGFMPVVVIAKEPADYEAWITEQEGIQRKAKEEEQKLLAMNMEMDELMEVGARVYQSACAACHMPNGEGLPGVFPALKGSAIATGEMTKHIDVVVNGVSGTAMQAFGKQLSLKELAAVITYERNAWGNNTGDTVQAKDVNALMTGK</sequence>
<dbReference type="GO" id="GO:0004129">
    <property type="term" value="F:cytochrome-c oxidase activity"/>
    <property type="evidence" value="ECO:0007669"/>
    <property type="project" value="UniProtKB-EC"/>
</dbReference>
<dbReference type="InterPro" id="IPR036909">
    <property type="entry name" value="Cyt_c-like_dom_sf"/>
</dbReference>
<dbReference type="InterPro" id="IPR002429">
    <property type="entry name" value="CcO_II-like_C"/>
</dbReference>
<gene>
    <name evidence="23" type="primary">coxB</name>
    <name evidence="23" type="ORF">J0A66_00095</name>
</gene>
<keyword evidence="11 16" id="KW-0408">Iron</keyword>
<dbReference type="PROSITE" id="PS50857">
    <property type="entry name" value="COX2_CUA"/>
    <property type="match status" value="1"/>
</dbReference>
<dbReference type="GO" id="GO:0016491">
    <property type="term" value="F:oxidoreductase activity"/>
    <property type="evidence" value="ECO:0007669"/>
    <property type="project" value="InterPro"/>
</dbReference>
<dbReference type="PANTHER" id="PTHR22888:SF9">
    <property type="entry name" value="CYTOCHROME C OXIDASE SUBUNIT 2"/>
    <property type="match status" value="1"/>
</dbReference>
<evidence type="ECO:0000256" key="2">
    <source>
        <dbReference type="ARBA" id="ARBA00007866"/>
    </source>
</evidence>
<evidence type="ECO:0000256" key="1">
    <source>
        <dbReference type="ARBA" id="ARBA00004141"/>
    </source>
</evidence>
<dbReference type="PROSITE" id="PS50999">
    <property type="entry name" value="COX2_TM"/>
    <property type="match status" value="1"/>
</dbReference>
<evidence type="ECO:0000256" key="3">
    <source>
        <dbReference type="ARBA" id="ARBA00022448"/>
    </source>
</evidence>
<feature type="domain" description="Cytochrome oxidase subunit II copper A binding" evidence="20">
    <location>
        <begin position="115"/>
        <end position="252"/>
    </location>
</feature>
<evidence type="ECO:0000256" key="7">
    <source>
        <dbReference type="ARBA" id="ARBA00022723"/>
    </source>
</evidence>
<feature type="domain" description="Cytochrome oxidase subunit II transmembrane region profile" evidence="21">
    <location>
        <begin position="19"/>
        <end position="114"/>
    </location>
</feature>
<keyword evidence="9 17" id="KW-0249">Electron transport</keyword>
<dbReference type="InterPro" id="IPR011759">
    <property type="entry name" value="Cyt_c_oxidase_su2_TM_dom"/>
</dbReference>
<dbReference type="Gene3D" id="1.10.287.90">
    <property type="match status" value="1"/>
</dbReference>
<dbReference type="Proteomes" id="UP000664654">
    <property type="component" value="Unassembled WGS sequence"/>
</dbReference>
<dbReference type="GO" id="GO:0042773">
    <property type="term" value="P:ATP synthesis coupled electron transport"/>
    <property type="evidence" value="ECO:0007669"/>
    <property type="project" value="TreeGrafter"/>
</dbReference>
<evidence type="ECO:0000259" key="21">
    <source>
        <dbReference type="PROSITE" id="PS50999"/>
    </source>
</evidence>
<evidence type="ECO:0000256" key="8">
    <source>
        <dbReference type="ARBA" id="ARBA00022967"/>
    </source>
</evidence>
<keyword evidence="7 16" id="KW-0479">Metal-binding</keyword>
<keyword evidence="6 17" id="KW-0812">Transmembrane</keyword>
<keyword evidence="3 17" id="KW-0813">Transport</keyword>
<organism evidence="23 24">
    <name type="scientific">Bowmanella dokdonensis</name>
    <dbReference type="NCBI Taxonomy" id="751969"/>
    <lineage>
        <taxon>Bacteria</taxon>
        <taxon>Pseudomonadati</taxon>
        <taxon>Pseudomonadota</taxon>
        <taxon>Gammaproteobacteria</taxon>
        <taxon>Alteromonadales</taxon>
        <taxon>Alteromonadaceae</taxon>
        <taxon>Bowmanella</taxon>
    </lineage>
</organism>
<evidence type="ECO:0000256" key="12">
    <source>
        <dbReference type="ARBA" id="ARBA00023008"/>
    </source>
</evidence>
<dbReference type="AlphaFoldDB" id="A0A939DJ12"/>
<dbReference type="SUPFAM" id="SSF81464">
    <property type="entry name" value="Cytochrome c oxidase subunit II-like, transmembrane region"/>
    <property type="match status" value="1"/>
</dbReference>
<evidence type="ECO:0000256" key="4">
    <source>
        <dbReference type="ARBA" id="ARBA00022617"/>
    </source>
</evidence>
<evidence type="ECO:0000313" key="23">
    <source>
        <dbReference type="EMBL" id="MBN7823609.1"/>
    </source>
</evidence>
<keyword evidence="24" id="KW-1185">Reference proteome</keyword>
<dbReference type="GO" id="GO:0005886">
    <property type="term" value="C:plasma membrane"/>
    <property type="evidence" value="ECO:0007669"/>
    <property type="project" value="UniProtKB-SubCell"/>
</dbReference>
<dbReference type="SUPFAM" id="SSF46626">
    <property type="entry name" value="Cytochrome c"/>
    <property type="match status" value="1"/>
</dbReference>
<evidence type="ECO:0000259" key="22">
    <source>
        <dbReference type="PROSITE" id="PS51007"/>
    </source>
</evidence>
<dbReference type="PRINTS" id="PR01166">
    <property type="entry name" value="CYCOXIDASEII"/>
</dbReference>
<evidence type="ECO:0000256" key="13">
    <source>
        <dbReference type="ARBA" id="ARBA00023136"/>
    </source>
</evidence>
<evidence type="ECO:0000256" key="9">
    <source>
        <dbReference type="ARBA" id="ARBA00022982"/>
    </source>
</evidence>
<comment type="cofactor">
    <cofactor evidence="18">
        <name>Cu cation</name>
        <dbReference type="ChEBI" id="CHEBI:23378"/>
    </cofactor>
    <text evidence="18">Binds a copper A center.</text>
</comment>
<comment type="catalytic activity">
    <reaction evidence="15 18">
        <text>4 Fe(II)-[cytochrome c] + O2 + 8 H(+)(in) = 4 Fe(III)-[cytochrome c] + 2 H2O + 4 H(+)(out)</text>
        <dbReference type="Rhea" id="RHEA:11436"/>
        <dbReference type="Rhea" id="RHEA-COMP:10350"/>
        <dbReference type="Rhea" id="RHEA-COMP:14399"/>
        <dbReference type="ChEBI" id="CHEBI:15377"/>
        <dbReference type="ChEBI" id="CHEBI:15378"/>
        <dbReference type="ChEBI" id="CHEBI:15379"/>
        <dbReference type="ChEBI" id="CHEBI:29033"/>
        <dbReference type="ChEBI" id="CHEBI:29034"/>
        <dbReference type="EC" id="7.1.1.9"/>
    </reaction>
</comment>
<dbReference type="InterPro" id="IPR009056">
    <property type="entry name" value="Cyt_c-like_dom"/>
</dbReference>